<sequence length="301" mass="30667">MFVGHAALALALVGLGAYGFGFSRERALALGTVAAVAATLPDVDVLYALPTLLGGVSLGGVPVEAFWDGAAAHRSITHSLVVAAPIAATVGLVAARGRHRLAGLGLALGLTGALLTLPAGQPTIVVPFVLGAVLLGIAAGRLSVPWPAVTLAAGIALFSHPFGDLVTGDPPWLLYPAGFEVLTGRVTLAPDPTVHLLAAFFLELGAIWLGLAAVTWLRGDSIVERVRPRAALGAVFALFAFVIPAPTLAESYQFVFGVTAVGLIGLVPRNRRAPLSWAITGLTAITLAGVAYTGAYLLIGL</sequence>
<feature type="transmembrane region" description="Helical" evidence="1">
    <location>
        <begin position="229"/>
        <end position="245"/>
    </location>
</feature>
<feature type="transmembrane region" description="Helical" evidence="1">
    <location>
        <begin position="101"/>
        <end position="117"/>
    </location>
</feature>
<dbReference type="GO" id="GO:0016787">
    <property type="term" value="F:hydrolase activity"/>
    <property type="evidence" value="ECO:0007669"/>
    <property type="project" value="UniProtKB-KW"/>
</dbReference>
<dbReference type="AlphaFoldDB" id="A0A1D8S322"/>
<protein>
    <submittedName>
        <fullName evidence="2">Membrane-bound metal-dependent hydrolase</fullName>
    </submittedName>
</protein>
<name>A0A1D8S322_9EURY</name>
<proteinExistence type="predicted"/>
<organism evidence="2 4">
    <name type="scientific">Halodesulfurarchaeum formicicum</name>
    <dbReference type="NCBI Taxonomy" id="1873524"/>
    <lineage>
        <taxon>Archaea</taxon>
        <taxon>Methanobacteriati</taxon>
        <taxon>Methanobacteriota</taxon>
        <taxon>Stenosarchaea group</taxon>
        <taxon>Halobacteria</taxon>
        <taxon>Halobacteriales</taxon>
        <taxon>Halobacteriaceae</taxon>
        <taxon>Halodesulfurarchaeum</taxon>
    </lineage>
</organism>
<feature type="transmembrane region" description="Helical" evidence="1">
    <location>
        <begin position="275"/>
        <end position="299"/>
    </location>
</feature>
<dbReference type="RefSeq" id="WP_070364503.1">
    <property type="nucleotide sequence ID" value="NZ_CP016070.1"/>
</dbReference>
<dbReference type="OrthoDB" id="313450at2157"/>
<dbReference type="Proteomes" id="UP000185608">
    <property type="component" value="Chromosome"/>
</dbReference>
<feature type="transmembrane region" description="Helical" evidence="1">
    <location>
        <begin position="79"/>
        <end position="95"/>
    </location>
</feature>
<evidence type="ECO:0000256" key="1">
    <source>
        <dbReference type="SAM" id="Phobius"/>
    </source>
</evidence>
<feature type="transmembrane region" description="Helical" evidence="1">
    <location>
        <begin position="194"/>
        <end position="217"/>
    </location>
</feature>
<evidence type="ECO:0000313" key="2">
    <source>
        <dbReference type="EMBL" id="AOW79754.1"/>
    </source>
</evidence>
<keyword evidence="1" id="KW-0472">Membrane</keyword>
<dbReference type="InterPro" id="IPR007404">
    <property type="entry name" value="YdjM-like"/>
</dbReference>
<dbReference type="GeneID" id="30417070"/>
<reference evidence="2 4" key="1">
    <citation type="submission" date="2016-06" db="EMBL/GenBank/DDBJ databases">
        <title>Discovery of anaerobic lithoheterotrophic haloarchaeon capable of sulfur respiration by hydrogen and formate.</title>
        <authorList>
            <person name="Sorokin D.Y."/>
            <person name="Kublanov I.V."/>
            <person name="Roman P."/>
            <person name="Sinninghe Damste J.S."/>
            <person name="Golyshin P.N."/>
            <person name="Rojo D."/>
            <person name="Ciordia S."/>
            <person name="Mena Md.C."/>
            <person name="Ferrer M."/>
            <person name="Smedile F."/>
            <person name="Messina E."/>
            <person name="La Cono V."/>
            <person name="Yakimov M.M."/>
        </authorList>
    </citation>
    <scope>NUCLEOTIDE SEQUENCE [LARGE SCALE GENOMIC DNA]</scope>
    <source>
        <strain evidence="2 4">HTSR1</strain>
    </source>
</reference>
<accession>A0A1J1AB32</accession>
<reference evidence="5" key="2">
    <citation type="submission" date="2016-08" db="EMBL/GenBank/DDBJ databases">
        <title>Discovery of first anaerobic lithoheterotrophic haloarchae widely represented in hypersaline habitats.</title>
        <authorList>
            <person name="Sorokin D.Y."/>
            <person name="Kublanov I.V."/>
            <person name="Roman P."/>
            <person name="Sinninghe Damste J.S."/>
            <person name="Golyshin P.N."/>
            <person name="Rojo D."/>
            <person name="Ciordia S."/>
            <person name="Mena Md.C."/>
            <person name="Ferrer M."/>
            <person name="Smedile F."/>
            <person name="Messina E."/>
            <person name="La Cono V."/>
            <person name="Yakimov M.M."/>
        </authorList>
    </citation>
    <scope>NUCLEOTIDE SEQUENCE [LARGE SCALE GENOMIC DNA]</scope>
    <source>
        <strain evidence="5">HSR6</strain>
    </source>
</reference>
<dbReference type="STRING" id="1873524.HSR6_0546"/>
<keyword evidence="1" id="KW-1133">Transmembrane helix</keyword>
<evidence type="ECO:0000313" key="5">
    <source>
        <dbReference type="Proteomes" id="UP000186165"/>
    </source>
</evidence>
<evidence type="ECO:0000313" key="4">
    <source>
        <dbReference type="Proteomes" id="UP000185608"/>
    </source>
</evidence>
<feature type="transmembrane region" description="Helical" evidence="1">
    <location>
        <begin position="251"/>
        <end position="268"/>
    </location>
</feature>
<reference evidence="3" key="3">
    <citation type="journal article" date="2017" name="ISME J.">
        <title>Discovery of anaerobic lithoheterotrophic haloarchaea, ubiquitous in hypersaline habitats.</title>
        <authorList>
            <person name="Sorokin D.Y."/>
            <person name="Messina E."/>
            <person name="Smedile F."/>
            <person name="Roman P."/>
            <person name="Damste J.S.S."/>
            <person name="Ciordia S."/>
            <person name="Mena M.C."/>
            <person name="Ferrer M."/>
            <person name="Golyshin P.N."/>
            <person name="Kublanov I.V."/>
            <person name="Samarov N.I."/>
            <person name="Toshchakov S.V."/>
            <person name="La Cono V."/>
            <person name="Yakimov M.M."/>
        </authorList>
    </citation>
    <scope>NUCLEOTIDE SEQUENCE</scope>
    <source>
        <strain evidence="3">HSR6</strain>
    </source>
</reference>
<dbReference type="EMBL" id="CP016070">
    <property type="protein sequence ID" value="AOW79754.1"/>
    <property type="molecule type" value="Genomic_DNA"/>
</dbReference>
<dbReference type="EMBL" id="CP016804">
    <property type="protein sequence ID" value="APE95008.1"/>
    <property type="molecule type" value="Genomic_DNA"/>
</dbReference>
<dbReference type="KEGG" id="hhsr:HSR6_0546"/>
<dbReference type="Pfam" id="PF04307">
    <property type="entry name" value="YdjM"/>
    <property type="match status" value="1"/>
</dbReference>
<keyword evidence="1" id="KW-0812">Transmembrane</keyword>
<keyword evidence="5" id="KW-1185">Reference proteome</keyword>
<gene>
    <name evidence="3" type="ORF">HSR6_0546</name>
    <name evidence="2" type="ORF">HTSR_0559</name>
</gene>
<feature type="transmembrane region" description="Helical" evidence="1">
    <location>
        <begin position="124"/>
        <end position="144"/>
    </location>
</feature>
<dbReference type="KEGG" id="halh:HTSR_0559"/>
<dbReference type="Proteomes" id="UP000186165">
    <property type="component" value="Chromosome"/>
</dbReference>
<evidence type="ECO:0000313" key="3">
    <source>
        <dbReference type="EMBL" id="APE95008.1"/>
    </source>
</evidence>
<accession>A0A1D8S322</accession>
<keyword evidence="2" id="KW-0378">Hydrolase</keyword>